<dbReference type="RefSeq" id="WP_136346632.1">
    <property type="nucleotide sequence ID" value="NZ_SSOC01000001.1"/>
</dbReference>
<dbReference type="AlphaFoldDB" id="A0A4S4B893"/>
<dbReference type="OrthoDB" id="9342835at2"/>
<feature type="domain" description="FAD dependent oxidoreductase" evidence="3">
    <location>
        <begin position="33"/>
        <end position="385"/>
    </location>
</feature>
<organism evidence="4 5">
    <name type="scientific">Pseudothauera nasutitermitis</name>
    <dbReference type="NCBI Taxonomy" id="2565930"/>
    <lineage>
        <taxon>Bacteria</taxon>
        <taxon>Pseudomonadati</taxon>
        <taxon>Pseudomonadota</taxon>
        <taxon>Betaproteobacteria</taxon>
        <taxon>Rhodocyclales</taxon>
        <taxon>Zoogloeaceae</taxon>
        <taxon>Pseudothauera</taxon>
    </lineage>
</organism>
<gene>
    <name evidence="4" type="ORF">E6C76_02250</name>
</gene>
<feature type="region of interest" description="Disordered" evidence="2">
    <location>
        <begin position="433"/>
        <end position="462"/>
    </location>
</feature>
<proteinExistence type="predicted"/>
<accession>A0A4S4B893</accession>
<dbReference type="Gene3D" id="3.30.9.10">
    <property type="entry name" value="D-Amino Acid Oxidase, subunit A, domain 2"/>
    <property type="match status" value="1"/>
</dbReference>
<evidence type="ECO:0000256" key="2">
    <source>
        <dbReference type="SAM" id="MobiDB-lite"/>
    </source>
</evidence>
<keyword evidence="1" id="KW-0560">Oxidoreductase</keyword>
<dbReference type="InterPro" id="IPR036188">
    <property type="entry name" value="FAD/NAD-bd_sf"/>
</dbReference>
<dbReference type="EMBL" id="SSOC01000001">
    <property type="protein sequence ID" value="THF67223.1"/>
    <property type="molecule type" value="Genomic_DNA"/>
</dbReference>
<dbReference type="Gene3D" id="3.50.50.60">
    <property type="entry name" value="FAD/NAD(P)-binding domain"/>
    <property type="match status" value="1"/>
</dbReference>
<evidence type="ECO:0000313" key="5">
    <source>
        <dbReference type="Proteomes" id="UP000308430"/>
    </source>
</evidence>
<evidence type="ECO:0000313" key="4">
    <source>
        <dbReference type="EMBL" id="THF67223.1"/>
    </source>
</evidence>
<evidence type="ECO:0000256" key="1">
    <source>
        <dbReference type="ARBA" id="ARBA00023002"/>
    </source>
</evidence>
<dbReference type="SUPFAM" id="SSF51905">
    <property type="entry name" value="FAD/NAD(P)-binding domain"/>
    <property type="match status" value="1"/>
</dbReference>
<dbReference type="Proteomes" id="UP000308430">
    <property type="component" value="Unassembled WGS sequence"/>
</dbReference>
<protein>
    <submittedName>
        <fullName evidence="4">FAD-binding oxidoreductase</fullName>
    </submittedName>
</protein>
<dbReference type="GO" id="GO:0005737">
    <property type="term" value="C:cytoplasm"/>
    <property type="evidence" value="ECO:0007669"/>
    <property type="project" value="TreeGrafter"/>
</dbReference>
<dbReference type="InterPro" id="IPR006076">
    <property type="entry name" value="FAD-dep_OxRdtase"/>
</dbReference>
<reference evidence="4 5" key="1">
    <citation type="submission" date="2019-04" db="EMBL/GenBank/DDBJ databases">
        <title>Azoarcus nasutitermitis sp. nov. isolated from termite nest.</title>
        <authorList>
            <person name="Lin S.-Y."/>
            <person name="Hameed A."/>
            <person name="Hsu Y.-H."/>
            <person name="Young C.-C."/>
        </authorList>
    </citation>
    <scope>NUCLEOTIDE SEQUENCE [LARGE SCALE GENOMIC DNA]</scope>
    <source>
        <strain evidence="4 5">CC-YHH838</strain>
    </source>
</reference>
<name>A0A4S4B893_9RHOO</name>
<dbReference type="GO" id="GO:0016491">
    <property type="term" value="F:oxidoreductase activity"/>
    <property type="evidence" value="ECO:0007669"/>
    <property type="project" value="UniProtKB-KW"/>
</dbReference>
<comment type="caution">
    <text evidence="4">The sequence shown here is derived from an EMBL/GenBank/DDBJ whole genome shotgun (WGS) entry which is preliminary data.</text>
</comment>
<evidence type="ECO:0000259" key="3">
    <source>
        <dbReference type="Pfam" id="PF01266"/>
    </source>
</evidence>
<sequence>MAINLTPLETTLWNASSPPAPHAPALEGSEQADVAIVGAGYAGLSAALHLAEAGHRVSVLEAGEPGHGGAGRNNGMVIPALSRAFPDDLRAQFGDQAGERFARLVAGSAAFTFELARRHGIDADAVQNGWLQPAHSPGRARQARERFEQWDALGANVAFLNAGETAALTGSPIYHGAWLARDGGHVNPLKLVRGLARAAQAAGARLHGQSPATALRSDESGWHVDTANGAVRARSVILTTDAYTDALLPRLRRSVVPVRFFQLATTVLDDAQRAGALPGGHALSDTHGDLHFARPTVDGRLVSGGALVLTHDWRRRLERHVRQRLRSLFPALGEDLRFEYAWDGLVGMTADFLPRLHNPEPGLFTLGGFNGRGVALAVASGPVLVQAVEGRPAAELDLPVTPLRPLPLHGLLHRIAPLELLRYRWRDAREVRIAQSAPARPPEGGAPPPPGRASHRDGRAVQ</sequence>
<dbReference type="Pfam" id="PF01266">
    <property type="entry name" value="DAO"/>
    <property type="match status" value="1"/>
</dbReference>
<keyword evidence="5" id="KW-1185">Reference proteome</keyword>
<dbReference type="PANTHER" id="PTHR13847">
    <property type="entry name" value="SARCOSINE DEHYDROGENASE-RELATED"/>
    <property type="match status" value="1"/>
</dbReference>
<feature type="compositionally biased region" description="Pro residues" evidence="2">
    <location>
        <begin position="439"/>
        <end position="451"/>
    </location>
</feature>
<dbReference type="PANTHER" id="PTHR13847:SF281">
    <property type="entry name" value="FAD DEPENDENT OXIDOREDUCTASE DOMAIN-CONTAINING PROTEIN"/>
    <property type="match status" value="1"/>
</dbReference>